<keyword evidence="3" id="KW-1185">Reference proteome</keyword>
<dbReference type="EMBL" id="VFNX01000001">
    <property type="protein sequence ID" value="TQK96157.1"/>
    <property type="molecule type" value="Genomic_DNA"/>
</dbReference>
<proteinExistence type="predicted"/>
<dbReference type="RefSeq" id="WP_142218511.1">
    <property type="nucleotide sequence ID" value="NZ_JBPJFI010000001.1"/>
</dbReference>
<accession>A0A542UAQ0</accession>
<gene>
    <name evidence="2" type="ORF">FB563_1091</name>
</gene>
<feature type="chain" id="PRO_5021978921" description="Lipoprotein" evidence="1">
    <location>
        <begin position="25"/>
        <end position="240"/>
    </location>
</feature>
<comment type="caution">
    <text evidence="2">The sequence shown here is derived from an EMBL/GenBank/DDBJ whole genome shotgun (WGS) entry which is preliminary data.</text>
</comment>
<dbReference type="AlphaFoldDB" id="A0A542UAQ0"/>
<dbReference type="Proteomes" id="UP000318103">
    <property type="component" value="Unassembled WGS sequence"/>
</dbReference>
<evidence type="ECO:0000313" key="3">
    <source>
        <dbReference type="Proteomes" id="UP000318103"/>
    </source>
</evidence>
<evidence type="ECO:0000256" key="1">
    <source>
        <dbReference type="SAM" id="SignalP"/>
    </source>
</evidence>
<evidence type="ECO:0000313" key="2">
    <source>
        <dbReference type="EMBL" id="TQK96157.1"/>
    </source>
</evidence>
<dbReference type="PROSITE" id="PS51257">
    <property type="entry name" value="PROKAR_LIPOPROTEIN"/>
    <property type="match status" value="1"/>
</dbReference>
<sequence length="240" mass="26476">MRTTWRRGMLTALAGLLVAGCSAAQPDAGERHRLAMSSAARHQRAAAERAVRERAKAFAALPSLEPVLLRFSDFCFGPRQPDLFDQSEDPDVVHCRMDAIAYYGAPRGVTSTLRDIGRAHLGDWGGLTGGGPDTGGVGGLRYALEYQRDKGRQADGLRLSEPELNDPSFTVEWDDPWDPAWRVQDPTPCPSPAPDGRCALEPGGTTLAEARARYGTVFSVTFRSREYWTLSRQEWRRSRA</sequence>
<evidence type="ECO:0008006" key="4">
    <source>
        <dbReference type="Google" id="ProtNLM"/>
    </source>
</evidence>
<name>A0A542UAQ0_9ACTN</name>
<dbReference type="OrthoDB" id="4125635at2"/>
<reference evidence="2 3" key="1">
    <citation type="submission" date="2019-06" db="EMBL/GenBank/DDBJ databases">
        <title>Sequencing the genomes of 1000 actinobacteria strains.</title>
        <authorList>
            <person name="Klenk H.-P."/>
        </authorList>
    </citation>
    <scope>NUCLEOTIDE SEQUENCE [LARGE SCALE GENOMIC DNA]</scope>
    <source>
        <strain evidence="2 3">DSM 41929</strain>
    </source>
</reference>
<protein>
    <recommendedName>
        <fullName evidence="4">Lipoprotein</fullName>
    </recommendedName>
</protein>
<organism evidence="2 3">
    <name type="scientific">Streptomyces puniciscabiei</name>
    <dbReference type="NCBI Taxonomy" id="164348"/>
    <lineage>
        <taxon>Bacteria</taxon>
        <taxon>Bacillati</taxon>
        <taxon>Actinomycetota</taxon>
        <taxon>Actinomycetes</taxon>
        <taxon>Kitasatosporales</taxon>
        <taxon>Streptomycetaceae</taxon>
        <taxon>Streptomyces</taxon>
    </lineage>
</organism>
<keyword evidence="1" id="KW-0732">Signal</keyword>
<feature type="signal peptide" evidence="1">
    <location>
        <begin position="1"/>
        <end position="24"/>
    </location>
</feature>